<reference evidence="19 20" key="1">
    <citation type="submission" date="2015-10" db="EMBL/GenBank/DDBJ databases">
        <title>Erysipelothrix larvae sp. LV19 isolated from the larval gut of the rhinoceros beetle, Trypoxylus dichotomus.</title>
        <authorList>
            <person name="Lim S."/>
            <person name="Kim B.-C."/>
        </authorList>
    </citation>
    <scope>NUCLEOTIDE SEQUENCE [LARGE SCALE GENOMIC DNA]</scope>
    <source>
        <strain evidence="19 20">LV19</strain>
    </source>
</reference>
<accession>A0A0X8GZF5</accession>
<dbReference type="GO" id="GO:0004412">
    <property type="term" value="F:homoserine dehydrogenase activity"/>
    <property type="evidence" value="ECO:0007669"/>
    <property type="project" value="UniProtKB-EC"/>
</dbReference>
<evidence type="ECO:0000256" key="15">
    <source>
        <dbReference type="RuleBase" id="RU000579"/>
    </source>
</evidence>
<keyword evidence="10 12" id="KW-0486">Methionine biosynthesis</keyword>
<evidence type="ECO:0000256" key="10">
    <source>
        <dbReference type="ARBA" id="ARBA00023167"/>
    </source>
</evidence>
<dbReference type="UniPathway" id="UPA00051">
    <property type="reaction ID" value="UER00465"/>
</dbReference>
<dbReference type="RefSeq" id="WP_067631834.1">
    <property type="nucleotide sequence ID" value="NZ_CP013213.1"/>
</dbReference>
<dbReference type="STRING" id="1514105.AOC36_04475"/>
<evidence type="ECO:0000256" key="5">
    <source>
        <dbReference type="ARBA" id="ARBA00013376"/>
    </source>
</evidence>
<feature type="binding site" evidence="14">
    <location>
        <begin position="7"/>
        <end position="12"/>
    </location>
    <ligand>
        <name>NADP(+)</name>
        <dbReference type="ChEBI" id="CHEBI:58349"/>
    </ligand>
</feature>
<evidence type="ECO:0000256" key="1">
    <source>
        <dbReference type="ARBA" id="ARBA00005056"/>
    </source>
</evidence>
<evidence type="ECO:0000256" key="16">
    <source>
        <dbReference type="RuleBase" id="RU004171"/>
    </source>
</evidence>
<evidence type="ECO:0000256" key="9">
    <source>
        <dbReference type="ARBA" id="ARBA00023053"/>
    </source>
</evidence>
<organism evidence="19 20">
    <name type="scientific">Erysipelothrix larvae</name>
    <dbReference type="NCBI Taxonomy" id="1514105"/>
    <lineage>
        <taxon>Bacteria</taxon>
        <taxon>Bacillati</taxon>
        <taxon>Bacillota</taxon>
        <taxon>Erysipelotrichia</taxon>
        <taxon>Erysipelotrichales</taxon>
        <taxon>Erysipelotrichaceae</taxon>
        <taxon>Erysipelothrix</taxon>
    </lineage>
</organism>
<evidence type="ECO:0000256" key="6">
    <source>
        <dbReference type="ARBA" id="ARBA00022605"/>
    </source>
</evidence>
<proteinExistence type="inferred from homology"/>
<evidence type="ECO:0000256" key="4">
    <source>
        <dbReference type="ARBA" id="ARBA00013213"/>
    </source>
</evidence>
<comment type="pathway">
    <text evidence="1 15">Amino-acid biosynthesis; L-threonine biosynthesis; L-threonine from L-aspartate: step 3/5.</text>
</comment>
<evidence type="ECO:0000256" key="14">
    <source>
        <dbReference type="PIRSR" id="PIRSR036497-2"/>
    </source>
</evidence>
<gene>
    <name evidence="19" type="ORF">AOC36_04475</name>
</gene>
<dbReference type="Pfam" id="PF00742">
    <property type="entry name" value="Homoserine_dh"/>
    <property type="match status" value="1"/>
</dbReference>
<dbReference type="Pfam" id="PF03447">
    <property type="entry name" value="NAD_binding_3"/>
    <property type="match status" value="1"/>
</dbReference>
<keyword evidence="8 12" id="KW-0560">Oxidoreductase</keyword>
<dbReference type="InterPro" id="IPR036291">
    <property type="entry name" value="NAD(P)-bd_dom_sf"/>
</dbReference>
<dbReference type="EMBL" id="CP013213">
    <property type="protein sequence ID" value="AMC93252.1"/>
    <property type="molecule type" value="Genomic_DNA"/>
</dbReference>
<evidence type="ECO:0000256" key="7">
    <source>
        <dbReference type="ARBA" id="ARBA00022697"/>
    </source>
</evidence>
<dbReference type="KEGG" id="erl:AOC36_04475"/>
<dbReference type="SUPFAM" id="SSF55347">
    <property type="entry name" value="Glyceraldehyde-3-phosphate dehydrogenase-like, C-terminal domain"/>
    <property type="match status" value="1"/>
</dbReference>
<dbReference type="NCBIfam" id="NF004976">
    <property type="entry name" value="PRK06349.1"/>
    <property type="match status" value="1"/>
</dbReference>
<feature type="binding site" evidence="14">
    <location>
        <position position="171"/>
    </location>
    <ligand>
        <name>L-homoserine</name>
        <dbReference type="ChEBI" id="CHEBI:57476"/>
    </ligand>
</feature>
<evidence type="ECO:0000256" key="11">
    <source>
        <dbReference type="ARBA" id="ARBA00048841"/>
    </source>
</evidence>
<dbReference type="EC" id="1.1.1.3" evidence="4 12"/>
<evidence type="ECO:0000256" key="8">
    <source>
        <dbReference type="ARBA" id="ARBA00023002"/>
    </source>
</evidence>
<dbReference type="GO" id="GO:0050661">
    <property type="term" value="F:NADP binding"/>
    <property type="evidence" value="ECO:0007669"/>
    <property type="project" value="InterPro"/>
</dbReference>
<feature type="domain" description="Homoserine dehydrogenase catalytic" evidence="17">
    <location>
        <begin position="118"/>
        <end position="296"/>
    </location>
</feature>
<evidence type="ECO:0000256" key="12">
    <source>
        <dbReference type="PIRNR" id="PIRNR036497"/>
    </source>
</evidence>
<dbReference type="InterPro" id="IPR019811">
    <property type="entry name" value="HDH_CS"/>
</dbReference>
<dbReference type="Gene3D" id="3.30.360.10">
    <property type="entry name" value="Dihydrodipicolinate Reductase, domain 2"/>
    <property type="match status" value="1"/>
</dbReference>
<evidence type="ECO:0000256" key="3">
    <source>
        <dbReference type="ARBA" id="ARBA00006753"/>
    </source>
</evidence>
<dbReference type="PIRSF" id="PIRSF036497">
    <property type="entry name" value="HDH_short"/>
    <property type="match status" value="1"/>
</dbReference>
<dbReference type="Gene3D" id="3.40.50.720">
    <property type="entry name" value="NAD(P)-binding Rossmann-like Domain"/>
    <property type="match status" value="1"/>
</dbReference>
<dbReference type="AlphaFoldDB" id="A0A0X8GZF5"/>
<comment type="catalytic activity">
    <reaction evidence="11">
        <text>L-homoserine + NADP(+) = L-aspartate 4-semialdehyde + NADPH + H(+)</text>
        <dbReference type="Rhea" id="RHEA:15761"/>
        <dbReference type="ChEBI" id="CHEBI:15378"/>
        <dbReference type="ChEBI" id="CHEBI:57476"/>
        <dbReference type="ChEBI" id="CHEBI:57783"/>
        <dbReference type="ChEBI" id="CHEBI:58349"/>
        <dbReference type="ChEBI" id="CHEBI:537519"/>
        <dbReference type="EC" id="1.1.1.3"/>
    </reaction>
    <physiologicalReaction direction="right-to-left" evidence="11">
        <dbReference type="Rhea" id="RHEA:15763"/>
    </physiologicalReaction>
</comment>
<dbReference type="GO" id="GO:0009088">
    <property type="term" value="P:threonine biosynthetic process"/>
    <property type="evidence" value="ECO:0007669"/>
    <property type="project" value="UniProtKB-UniPathway"/>
</dbReference>
<protein>
    <recommendedName>
        <fullName evidence="5 12">Homoserine dehydrogenase</fullName>
        <shortName evidence="12">HDH</shortName>
        <ecNumber evidence="4 12">1.1.1.3</ecNumber>
    </recommendedName>
</protein>
<dbReference type="PANTHER" id="PTHR43331">
    <property type="entry name" value="HOMOSERINE DEHYDROGENASE"/>
    <property type="match status" value="1"/>
</dbReference>
<comment type="similarity">
    <text evidence="3 12 16">Belongs to the homoserine dehydrogenase family.</text>
</comment>
<keyword evidence="7 12" id="KW-0791">Threonine biosynthesis</keyword>
<keyword evidence="20" id="KW-1185">Reference proteome</keyword>
<comment type="pathway">
    <text evidence="2 15">Amino-acid biosynthesis; L-methionine biosynthesis via de novo pathway; L-homoserine from L-aspartate: step 3/3.</text>
</comment>
<dbReference type="FunFam" id="3.30.360.10:FF:000005">
    <property type="entry name" value="Homoserine dehydrogenase"/>
    <property type="match status" value="1"/>
</dbReference>
<name>A0A0X8GZF5_9FIRM</name>
<feature type="domain" description="Aspartate/homoserine dehydrogenase NAD-binding" evidence="18">
    <location>
        <begin position="7"/>
        <end position="110"/>
    </location>
</feature>
<keyword evidence="12 14" id="KW-0521">NADP</keyword>
<evidence type="ECO:0000256" key="2">
    <source>
        <dbReference type="ARBA" id="ARBA00005062"/>
    </source>
</evidence>
<sequence>MKIAVCGYGVVGKGVVDIIDRRDDCEVLYIFTRETLDDKRYTTDYQDILNDKQVDLVVEAMGGIEPAYSMLKAALEQGKHVVTSNKALVAKHGATLHLCAQKHGVHFLFEGSVGGGIPILSALRNGLAHEPIYKIEAILNGTSNYILTQVIETDASFETVLKRAQRLGYAERDPSDDVDGFDTARKIAILGSILTKHFVDYESIYTVGIRHVHPAIYEFAKKMDFKLKLVACLETTEAGVTASVEPILLPKKHPLYQVDDVDNAVAVYGKDVGTIVFKGQGAGREPTASAVVADVLACKNPYLVNTTWDFEPVDVKRDKGMYAVWLPVEAEIKPFCNTEISVVIMDYNEAQASGGVFVRIEGEL</sequence>
<dbReference type="UniPathway" id="UPA00050">
    <property type="reaction ID" value="UER00063"/>
</dbReference>
<feature type="active site" description="Proton donor" evidence="13">
    <location>
        <position position="186"/>
    </location>
</feature>
<evidence type="ECO:0000259" key="18">
    <source>
        <dbReference type="Pfam" id="PF03447"/>
    </source>
</evidence>
<dbReference type="OrthoDB" id="9808167at2"/>
<feature type="binding site" evidence="14">
    <location>
        <position position="86"/>
    </location>
    <ligand>
        <name>NADPH</name>
        <dbReference type="ChEBI" id="CHEBI:57783"/>
    </ligand>
</feature>
<evidence type="ECO:0000313" key="20">
    <source>
        <dbReference type="Proteomes" id="UP000063781"/>
    </source>
</evidence>
<dbReference type="Proteomes" id="UP000063781">
    <property type="component" value="Chromosome"/>
</dbReference>
<dbReference type="InterPro" id="IPR001342">
    <property type="entry name" value="HDH_cat"/>
</dbReference>
<evidence type="ECO:0000256" key="13">
    <source>
        <dbReference type="PIRSR" id="PIRSR036497-1"/>
    </source>
</evidence>
<dbReference type="PROSITE" id="PS01042">
    <property type="entry name" value="HOMOSER_DHGENASE"/>
    <property type="match status" value="1"/>
</dbReference>
<dbReference type="GO" id="GO:0009086">
    <property type="term" value="P:methionine biosynthetic process"/>
    <property type="evidence" value="ECO:0007669"/>
    <property type="project" value="UniProtKB-KW"/>
</dbReference>
<dbReference type="InterPro" id="IPR005106">
    <property type="entry name" value="Asp/hSer_DH_NAD-bd"/>
</dbReference>
<evidence type="ECO:0000313" key="19">
    <source>
        <dbReference type="EMBL" id="AMC93252.1"/>
    </source>
</evidence>
<dbReference type="PANTHER" id="PTHR43331:SF1">
    <property type="entry name" value="HOMOSERINE DEHYDROGENASE"/>
    <property type="match status" value="1"/>
</dbReference>
<keyword evidence="9" id="KW-0915">Sodium</keyword>
<keyword evidence="6 12" id="KW-0028">Amino-acid biosynthesis</keyword>
<dbReference type="InterPro" id="IPR022697">
    <property type="entry name" value="HDH_short"/>
</dbReference>
<dbReference type="SUPFAM" id="SSF51735">
    <property type="entry name" value="NAD(P)-binding Rossmann-fold domains"/>
    <property type="match status" value="1"/>
</dbReference>
<evidence type="ECO:0000259" key="17">
    <source>
        <dbReference type="Pfam" id="PF00742"/>
    </source>
</evidence>